<name>Q0RMD7_FRAAA</name>
<protein>
    <submittedName>
        <fullName evidence="2">Uncharacterized protein</fullName>
    </submittedName>
</protein>
<keyword evidence="3" id="KW-1185">Reference proteome</keyword>
<gene>
    <name evidence="2" type="ordered locus">FRAAL2668</name>
</gene>
<dbReference type="InterPro" id="IPR056908">
    <property type="entry name" value="Gp80-like"/>
</dbReference>
<accession>Q0RMD7</accession>
<dbReference type="AlphaFoldDB" id="Q0RMD7"/>
<dbReference type="KEGG" id="fal:FRAAL2668"/>
<evidence type="ECO:0000256" key="1">
    <source>
        <dbReference type="SAM" id="MobiDB-lite"/>
    </source>
</evidence>
<proteinExistence type="predicted"/>
<dbReference type="Proteomes" id="UP000000657">
    <property type="component" value="Chromosome"/>
</dbReference>
<organism evidence="2 3">
    <name type="scientific">Frankia alni (strain DSM 45986 / CECT 9034 / ACN14a)</name>
    <dbReference type="NCBI Taxonomy" id="326424"/>
    <lineage>
        <taxon>Bacteria</taxon>
        <taxon>Bacillati</taxon>
        <taxon>Actinomycetota</taxon>
        <taxon>Actinomycetes</taxon>
        <taxon>Frankiales</taxon>
        <taxon>Frankiaceae</taxon>
        <taxon>Frankia</taxon>
    </lineage>
</organism>
<dbReference type="eggNOG" id="ENOG50344AW">
    <property type="taxonomic scope" value="Bacteria"/>
</dbReference>
<dbReference type="Pfam" id="PF23140">
    <property type="entry name" value="Gp80"/>
    <property type="match status" value="1"/>
</dbReference>
<dbReference type="STRING" id="326424.FRAAL2668"/>
<feature type="compositionally biased region" description="Polar residues" evidence="1">
    <location>
        <begin position="90"/>
        <end position="107"/>
    </location>
</feature>
<dbReference type="OrthoDB" id="4556155at2"/>
<evidence type="ECO:0000313" key="3">
    <source>
        <dbReference type="Proteomes" id="UP000000657"/>
    </source>
</evidence>
<feature type="region of interest" description="Disordered" evidence="1">
    <location>
        <begin position="86"/>
        <end position="113"/>
    </location>
</feature>
<dbReference type="EMBL" id="CT573213">
    <property type="protein sequence ID" value="CAJ61314.1"/>
    <property type="molecule type" value="Genomic_DNA"/>
</dbReference>
<evidence type="ECO:0000313" key="2">
    <source>
        <dbReference type="EMBL" id="CAJ61314.1"/>
    </source>
</evidence>
<reference evidence="2 3" key="1">
    <citation type="journal article" date="2007" name="Genome Res.">
        <title>Genome characteristics of facultatively symbiotic Frankia sp. strains reflect host range and host plant biogeography.</title>
        <authorList>
            <person name="Normand P."/>
            <person name="Lapierre P."/>
            <person name="Tisa L.S."/>
            <person name="Gogarten J.P."/>
            <person name="Alloisio N."/>
            <person name="Bagnarol E."/>
            <person name="Bassi C.A."/>
            <person name="Berry A.M."/>
            <person name="Bickhart D.M."/>
            <person name="Choisne N."/>
            <person name="Couloux A."/>
            <person name="Cournoyer B."/>
            <person name="Cruveiller S."/>
            <person name="Daubin V."/>
            <person name="Demange N."/>
            <person name="Francino M.P."/>
            <person name="Goltsman E."/>
            <person name="Huang Y."/>
            <person name="Kopp O.R."/>
            <person name="Labarre L."/>
            <person name="Lapidus A."/>
            <person name="Lavire C."/>
            <person name="Marechal J."/>
            <person name="Martinez M."/>
            <person name="Mastronunzio J.E."/>
            <person name="Mullin B.C."/>
            <person name="Niemann J."/>
            <person name="Pujic P."/>
            <person name="Rawnsley T."/>
            <person name="Rouy Z."/>
            <person name="Schenowitz C."/>
            <person name="Sellstedt A."/>
            <person name="Tavares F."/>
            <person name="Tomkins J.P."/>
            <person name="Vallenet D."/>
            <person name="Valverde C."/>
            <person name="Wall L.G."/>
            <person name="Wang Y."/>
            <person name="Medigue C."/>
            <person name="Benson D.R."/>
        </authorList>
    </citation>
    <scope>NUCLEOTIDE SEQUENCE [LARGE SCALE GENOMIC DNA]</scope>
    <source>
        <strain evidence="3">DSM 45986 / CECT 9034 / ACN14a</strain>
    </source>
</reference>
<sequence>MLDQLGANRALYFSLHAADPGAAGDSELAGGSPAYARKPASWSPAAAGAKNLASSVTFDVPGGATVAFVGTWDSASGGVFQGGAPLGTPQPYSSQGTYTLTNPSSGGLASIGG</sequence>
<dbReference type="HOGENOM" id="CLU_2129745_0_0_11"/>